<reference evidence="2 3" key="1">
    <citation type="submission" date="2019-02" db="EMBL/GenBank/DDBJ databases">
        <title>Genome sequencing of the rare red list fungi Phellinidium pouzarii.</title>
        <authorList>
            <person name="Buettner E."/>
            <person name="Kellner H."/>
        </authorList>
    </citation>
    <scope>NUCLEOTIDE SEQUENCE [LARGE SCALE GENOMIC DNA]</scope>
    <source>
        <strain evidence="2 3">DSM 108285</strain>
    </source>
</reference>
<gene>
    <name evidence="2" type="ORF">EW145_g6499</name>
</gene>
<evidence type="ECO:0000256" key="1">
    <source>
        <dbReference type="SAM" id="MobiDB-lite"/>
    </source>
</evidence>
<feature type="region of interest" description="Disordered" evidence="1">
    <location>
        <begin position="1"/>
        <end position="29"/>
    </location>
</feature>
<dbReference type="PANTHER" id="PTHR33266">
    <property type="entry name" value="CHROMOSOME 15, WHOLE GENOME SHOTGUN SEQUENCE"/>
    <property type="match status" value="1"/>
</dbReference>
<feature type="compositionally biased region" description="Polar residues" evidence="1">
    <location>
        <begin position="7"/>
        <end position="18"/>
    </location>
</feature>
<dbReference type="OrthoDB" id="3270019at2759"/>
<dbReference type="AlphaFoldDB" id="A0A4S4KY90"/>
<name>A0A4S4KY90_9AGAM</name>
<dbReference type="PANTHER" id="PTHR33266:SF1">
    <property type="entry name" value="F-BOX DOMAIN-CONTAINING PROTEIN"/>
    <property type="match status" value="1"/>
</dbReference>
<evidence type="ECO:0000313" key="3">
    <source>
        <dbReference type="Proteomes" id="UP000308199"/>
    </source>
</evidence>
<organism evidence="2 3">
    <name type="scientific">Phellinidium pouzarii</name>
    <dbReference type="NCBI Taxonomy" id="167371"/>
    <lineage>
        <taxon>Eukaryota</taxon>
        <taxon>Fungi</taxon>
        <taxon>Dikarya</taxon>
        <taxon>Basidiomycota</taxon>
        <taxon>Agaricomycotina</taxon>
        <taxon>Agaricomycetes</taxon>
        <taxon>Hymenochaetales</taxon>
        <taxon>Hymenochaetaceae</taxon>
        <taxon>Phellinidium</taxon>
    </lineage>
</organism>
<protein>
    <submittedName>
        <fullName evidence="2">Uncharacterized protein</fullName>
    </submittedName>
</protein>
<accession>A0A4S4KY90</accession>
<comment type="caution">
    <text evidence="2">The sequence shown here is derived from an EMBL/GenBank/DDBJ whole genome shotgun (WGS) entry which is preliminary data.</text>
</comment>
<evidence type="ECO:0000313" key="2">
    <source>
        <dbReference type="EMBL" id="THH03138.1"/>
    </source>
</evidence>
<sequence>MSDSRHTRPATTKRSQQTADDEGRKTKKKAEAHLQLEYIDAKYDDLDDAAHAALDIKTENEISEYGDEPNGMSIVMSVAFTCDRLLQDAEIIRKICKKFGKALTTLAKDAHNSGSYKSIRNLVVLQKNVNLINPKLDHNGMDVGPLNEDVREMQTVRRAWTIQYMGTAHKLLHRSISDMNQRRGTKSYANSLAIVQSSGTGKSRTVHELGKLVFCIPFNLRAEKEEGGFPYPSPDKSIRDYLIQSLRTMLNANPMSRSSETRDSVQITDLQRARLFYIDFLHNLFSAVLEEIKNLPRVNSLQQVAENWSAYLDDDDRSARQRLYEKVVKMPYSGSWSTIYEDSGDAQTEVDLIADRCLQAIQSLISQIDKLANVDGKHGNQSKDVRIVIYVDEAHDLTKEAIKEGPEKERSFYHTFCSATNSLTAAPVFFLYLSTHSNLAEFAPSRLNFPSARVAGGEDNVQPPFTELPFDCLYEKTTIIEPGTKTLEQVADINFLCSFGRPLFTSLALSDPLRMSDSIVDLARSKLTGVTRPDSVFSSGSVQLAVLSIRLLPDFDLTRADSRRTLMNLVQNHMAIAYSIPQHRETLRTGYPSEPILAEAAARQMRVLRFQLGRGNAASHLQSYTESGLIEKGQRGELVARLIMTMAYDEAVDAFNEENGTLFPANSGVHPLYSQGVPLMYYIKALLGNEHAENIFNSRPNNVKDGKPFREAYKDAWVRFTHFQRAGDSSVISSEACWAAAARAMAFQCNSGQALIDILVPVILYKNGTLCEANMSAILVQVKGQRGVVTKASVKIDERDLKFFPPPSDERSDERPYITLVMELGVQFRTAKPSKYTAGHAPDVNRSPSKVMVSKASDRFSERLVSSKKHPRYAITVRGCSPSVYAVVDNKDVFATLLASRHILEEHPRQNAEALSAVRRLKPFWTCGPECFDWTGTTKLSVEQIPDVPAEGVYTGCDADDDVFL</sequence>
<proteinExistence type="predicted"/>
<keyword evidence="3" id="KW-1185">Reference proteome</keyword>
<dbReference type="Proteomes" id="UP000308199">
    <property type="component" value="Unassembled WGS sequence"/>
</dbReference>
<dbReference type="EMBL" id="SGPK01000495">
    <property type="protein sequence ID" value="THH03138.1"/>
    <property type="molecule type" value="Genomic_DNA"/>
</dbReference>